<protein>
    <submittedName>
        <fullName evidence="1">Uncharacterized protein</fullName>
    </submittedName>
</protein>
<reference evidence="1" key="1">
    <citation type="journal article" date="2020" name="Phytopathology">
        <title>Genome Sequence Resources of Colletotrichum truncatum, C. plurivorum, C. musicola, and C. sojae: Four Species Pathogenic to Soybean (Glycine max).</title>
        <authorList>
            <person name="Rogerio F."/>
            <person name="Boufleur T.R."/>
            <person name="Ciampi-Guillardi M."/>
            <person name="Sukno S.A."/>
            <person name="Thon M.R."/>
            <person name="Massola Junior N.S."/>
            <person name="Baroncelli R."/>
        </authorList>
    </citation>
    <scope>NUCLEOTIDE SEQUENCE</scope>
    <source>
        <strain evidence="1">LFN0074</strain>
    </source>
</reference>
<dbReference type="Proteomes" id="UP000639643">
    <property type="component" value="Unassembled WGS sequence"/>
</dbReference>
<evidence type="ECO:0000313" key="2">
    <source>
        <dbReference type="Proteomes" id="UP000639643"/>
    </source>
</evidence>
<organism evidence="1 2">
    <name type="scientific">Colletotrichum musicola</name>
    <dbReference type="NCBI Taxonomy" id="2175873"/>
    <lineage>
        <taxon>Eukaryota</taxon>
        <taxon>Fungi</taxon>
        <taxon>Dikarya</taxon>
        <taxon>Ascomycota</taxon>
        <taxon>Pezizomycotina</taxon>
        <taxon>Sordariomycetes</taxon>
        <taxon>Hypocreomycetidae</taxon>
        <taxon>Glomerellales</taxon>
        <taxon>Glomerellaceae</taxon>
        <taxon>Colletotrichum</taxon>
        <taxon>Colletotrichum orchidearum species complex</taxon>
    </lineage>
</organism>
<name>A0A8H6MMF6_9PEZI</name>
<proteinExistence type="predicted"/>
<comment type="caution">
    <text evidence="1">The sequence shown here is derived from an EMBL/GenBank/DDBJ whole genome shotgun (WGS) entry which is preliminary data.</text>
</comment>
<dbReference type="EMBL" id="WIGM01001359">
    <property type="protein sequence ID" value="KAF6800115.1"/>
    <property type="molecule type" value="Genomic_DNA"/>
</dbReference>
<sequence>MTSETGMEAAQAPHVPYVPYEIFLLIMDAAIEGAYSEASAYRCELDLFVLEEVKPSLRMVVRPRENDKAFRSRFFLIQNISQTRRCTRDAVHRRFIRFP</sequence>
<keyword evidence="2" id="KW-1185">Reference proteome</keyword>
<dbReference type="AlphaFoldDB" id="A0A8H6MMF6"/>
<evidence type="ECO:0000313" key="1">
    <source>
        <dbReference type="EMBL" id="KAF6800115.1"/>
    </source>
</evidence>
<accession>A0A8H6MMF6</accession>
<dbReference type="OrthoDB" id="4848593at2759"/>
<gene>
    <name evidence="1" type="ORF">CMUS01_15601</name>
</gene>